<dbReference type="PANTHER" id="PTHR32089">
    <property type="entry name" value="METHYL-ACCEPTING CHEMOTAXIS PROTEIN MCPB"/>
    <property type="match status" value="1"/>
</dbReference>
<keyword evidence="1 3" id="KW-0807">Transducer</keyword>
<dbReference type="Pfam" id="PF00015">
    <property type="entry name" value="MCPsignal"/>
    <property type="match status" value="1"/>
</dbReference>
<evidence type="ECO:0000256" key="5">
    <source>
        <dbReference type="SAM" id="MobiDB-lite"/>
    </source>
</evidence>
<keyword evidence="8" id="KW-1185">Reference proteome</keyword>
<comment type="similarity">
    <text evidence="2">Belongs to the methyl-accepting chemotaxis (MCP) protein family.</text>
</comment>
<feature type="coiled-coil region" evidence="4">
    <location>
        <begin position="99"/>
        <end position="126"/>
    </location>
</feature>
<evidence type="ECO:0000313" key="8">
    <source>
        <dbReference type="Proteomes" id="UP000509667"/>
    </source>
</evidence>
<dbReference type="Gene3D" id="1.10.287.950">
    <property type="entry name" value="Methyl-accepting chemotaxis protein"/>
    <property type="match status" value="1"/>
</dbReference>
<gene>
    <name evidence="7" type="ORF">HZS55_03765</name>
</gene>
<dbReference type="GO" id="GO:0007165">
    <property type="term" value="P:signal transduction"/>
    <property type="evidence" value="ECO:0007669"/>
    <property type="project" value="UniProtKB-KW"/>
</dbReference>
<evidence type="ECO:0000256" key="4">
    <source>
        <dbReference type="SAM" id="Coils"/>
    </source>
</evidence>
<dbReference type="InterPro" id="IPR004089">
    <property type="entry name" value="MCPsignal_dom"/>
</dbReference>
<reference evidence="7 8" key="1">
    <citation type="submission" date="2020-07" db="EMBL/GenBank/DDBJ databases">
        <title>Halosimplex pelagicum sp. nov. and Halosimplex rubrum sp. nov., isolated from salted brown alga Laminaria, and emended description of the genus Halosimplex.</title>
        <authorList>
            <person name="Cui H."/>
        </authorList>
    </citation>
    <scope>NUCLEOTIDE SEQUENCE [LARGE SCALE GENOMIC DNA]</scope>
    <source>
        <strain evidence="7 8">R27</strain>
    </source>
</reference>
<dbReference type="SMART" id="SM00283">
    <property type="entry name" value="MA"/>
    <property type="match status" value="1"/>
</dbReference>
<dbReference type="AlphaFoldDB" id="A0A7D5T413"/>
<evidence type="ECO:0000256" key="3">
    <source>
        <dbReference type="PROSITE-ProRule" id="PRU00284"/>
    </source>
</evidence>
<dbReference type="SUPFAM" id="SSF58104">
    <property type="entry name" value="Methyl-accepting chemotaxis protein (MCP) signaling domain"/>
    <property type="match status" value="1"/>
</dbReference>
<dbReference type="EMBL" id="CP058910">
    <property type="protein sequence ID" value="QLH76473.1"/>
    <property type="molecule type" value="Genomic_DNA"/>
</dbReference>
<dbReference type="Proteomes" id="UP000509667">
    <property type="component" value="Chromosome"/>
</dbReference>
<accession>A0A7D5T413</accession>
<evidence type="ECO:0000256" key="1">
    <source>
        <dbReference type="ARBA" id="ARBA00023224"/>
    </source>
</evidence>
<evidence type="ECO:0000256" key="2">
    <source>
        <dbReference type="ARBA" id="ARBA00029447"/>
    </source>
</evidence>
<dbReference type="GeneID" id="56076950"/>
<name>A0A7D5T413_9EURY</name>
<evidence type="ECO:0000259" key="6">
    <source>
        <dbReference type="PROSITE" id="PS50111"/>
    </source>
</evidence>
<dbReference type="GO" id="GO:0016020">
    <property type="term" value="C:membrane"/>
    <property type="evidence" value="ECO:0007669"/>
    <property type="project" value="InterPro"/>
</dbReference>
<feature type="domain" description="Methyl-accepting transducer" evidence="6">
    <location>
        <begin position="28"/>
        <end position="264"/>
    </location>
</feature>
<dbReference type="RefSeq" id="WP_179910411.1">
    <property type="nucleotide sequence ID" value="NZ_CP058910.1"/>
</dbReference>
<dbReference type="PROSITE" id="PS50111">
    <property type="entry name" value="CHEMOTAXIS_TRANSDUC_2"/>
    <property type="match status" value="1"/>
</dbReference>
<evidence type="ECO:0000313" key="7">
    <source>
        <dbReference type="EMBL" id="QLH76473.1"/>
    </source>
</evidence>
<keyword evidence="4" id="KW-0175">Coiled coil</keyword>
<dbReference type="KEGG" id="hrr:HZS55_03765"/>
<organism evidence="7 8">
    <name type="scientific">Halosimplex rubrum</name>
    <dbReference type="NCBI Taxonomy" id="869889"/>
    <lineage>
        <taxon>Archaea</taxon>
        <taxon>Methanobacteriati</taxon>
        <taxon>Methanobacteriota</taxon>
        <taxon>Stenosarchaea group</taxon>
        <taxon>Halobacteria</taxon>
        <taxon>Halobacteriales</taxon>
        <taxon>Haloarculaceae</taxon>
        <taxon>Halosimplex</taxon>
    </lineage>
</organism>
<dbReference type="OrthoDB" id="8523at2157"/>
<protein>
    <submittedName>
        <fullName evidence="7">Methyl-accepting chemotaxis protein</fullName>
    </submittedName>
</protein>
<dbReference type="PANTHER" id="PTHR32089:SF112">
    <property type="entry name" value="LYSOZYME-LIKE PROTEIN-RELATED"/>
    <property type="match status" value="1"/>
</dbReference>
<sequence>MTVGEQRVRSEAERTDRDEQMIANAAGALDVVRTASATVDTELDAIAEAASRQVGEVDSAVDDVSSLSATIEEVAATATSVSEQSERAAAEAADGRGSAAEATETLREAREAGQAALERIDALTTQIDRIAEALAGIEDIADQTNMLALNASIEAARAGDGSDGFAVVAEEIKSLAGDSQSQADDIDSLLSDVRVATDETVAQLERAVERIDRASARAEETKAAFDDVTDAVEETAADIGSVSAAADEQAETSERVAATVETVAESARSVERDIETIRDARSEQTEMLAEIEEALEGAGGSRDGELADAARIPTGVDAVDALCDGGIAQGARAVVRHDGSPAVDRLLAQACAAAIADERAVSLSPPPGFERGTLDAALDAVGTGVGEALAADRLFVLDMFDEWRGGRNVFDLDRRSLGEVNERTAERRDRPLLVVGNVAGEIEVLGERTARAARYDNDDGVFEPTDTVVNVVDDSAVSESFAAFYDGAADQVLSVSGEDRPTVELATAVGRGGGGSRRLTVSSEPPFFAVADGGP</sequence>
<feature type="region of interest" description="Disordered" evidence="5">
    <location>
        <begin position="1"/>
        <end position="20"/>
    </location>
</feature>
<proteinExistence type="inferred from homology"/>